<keyword evidence="8" id="KW-1185">Reference proteome</keyword>
<accession>A0A4R3JZ13</accession>
<evidence type="ECO:0000259" key="6">
    <source>
        <dbReference type="Pfam" id="PF04052"/>
    </source>
</evidence>
<keyword evidence="5" id="KW-0131">Cell cycle</keyword>
<dbReference type="Pfam" id="PF07676">
    <property type="entry name" value="PD40"/>
    <property type="match status" value="5"/>
</dbReference>
<dbReference type="InterPro" id="IPR011659">
    <property type="entry name" value="WD40"/>
</dbReference>
<dbReference type="Gene3D" id="3.40.50.10070">
    <property type="entry name" value="TolB, N-terminal domain"/>
    <property type="match status" value="1"/>
</dbReference>
<evidence type="ECO:0000256" key="5">
    <source>
        <dbReference type="HAMAP-Rule" id="MF_00671"/>
    </source>
</evidence>
<dbReference type="Gene3D" id="2.120.10.30">
    <property type="entry name" value="TolB, C-terminal domain"/>
    <property type="match status" value="1"/>
</dbReference>
<name>A0A4R3JZ13_9PROT</name>
<feature type="chain" id="PRO_5021056166" description="Tol-Pal system protein TolB" evidence="5">
    <location>
        <begin position="25"/>
        <end position="426"/>
    </location>
</feature>
<dbReference type="SUPFAM" id="SSF69304">
    <property type="entry name" value="Tricorn protease N-terminal domain"/>
    <property type="match status" value="1"/>
</dbReference>
<comment type="function">
    <text evidence="5">Part of the Tol-Pal system, which plays a role in outer membrane invagination during cell division and is important for maintaining outer membrane integrity.</text>
</comment>
<dbReference type="InterPro" id="IPR014167">
    <property type="entry name" value="Tol-Pal_TolB"/>
</dbReference>
<comment type="similarity">
    <text evidence="2 5">Belongs to the TolB family.</text>
</comment>
<dbReference type="InterPro" id="IPR011042">
    <property type="entry name" value="6-blade_b-propeller_TolB-like"/>
</dbReference>
<sequence precursor="true">MLIRSLSRRACLLLLALCAMPAWAAMTIEIVGGGANRIPIAAAAFAAPAGVLNPAEVIGADLQRSGLFRLVDGQDVRPQPVEPQQVSFPVWRGKGADALVIGQVIAQAGNRYEVRFRLLDVVKGQQLLGMSYTVPAQNLRLVAHKIADAVYEKLTGEPGVFSTRIAYVLKRGGRYELQVADVDGYNAVTIASSPESLMSPAWSPDGSRLAYVSFEDRKPVVYVQNIFDGRRRAVARFKGSNSAPAWSPDGRQLAVVLSKDESSQIYLIDLEGGAPRRLMSSSGLDTEPAFSPDGHWLYFTSDRGGSPQIYRMPLAGGAAQRLTFEGGYNVSPALSPDGKTMAFLHRRDGRFLVAVMDLATGQSQVLTDTDHDESPSFAPNGRMILYATRTGNQATLATVSVDGQVKQRLSQSGDLREPAWAPLKNQ</sequence>
<reference evidence="7 8" key="1">
    <citation type="submission" date="2019-03" db="EMBL/GenBank/DDBJ databases">
        <title>Genomic Encyclopedia of Type Strains, Phase IV (KMG-IV): sequencing the most valuable type-strain genomes for metagenomic binning, comparative biology and taxonomic classification.</title>
        <authorList>
            <person name="Goeker M."/>
        </authorList>
    </citation>
    <scope>NUCLEOTIDE SEQUENCE [LARGE SCALE GENOMIC DNA]</scope>
    <source>
        <strain evidence="7 8">DSM 103923</strain>
    </source>
</reference>
<dbReference type="Proteomes" id="UP000295135">
    <property type="component" value="Unassembled WGS sequence"/>
</dbReference>
<dbReference type="InterPro" id="IPR007195">
    <property type="entry name" value="TolB_N"/>
</dbReference>
<dbReference type="EMBL" id="SLZY01000001">
    <property type="protein sequence ID" value="TCS74063.1"/>
    <property type="molecule type" value="Genomic_DNA"/>
</dbReference>
<protein>
    <recommendedName>
        <fullName evidence="5">Tol-Pal system protein TolB</fullName>
    </recommendedName>
</protein>
<comment type="subcellular location">
    <subcellularLocation>
        <location evidence="1 5">Periplasm</location>
    </subcellularLocation>
</comment>
<organism evidence="7 8">
    <name type="scientific">Sulfuritortus calidifontis</name>
    <dbReference type="NCBI Taxonomy" id="1914471"/>
    <lineage>
        <taxon>Bacteria</taxon>
        <taxon>Pseudomonadati</taxon>
        <taxon>Pseudomonadota</taxon>
        <taxon>Betaproteobacteria</taxon>
        <taxon>Nitrosomonadales</taxon>
        <taxon>Thiobacillaceae</taxon>
        <taxon>Sulfuritortus</taxon>
    </lineage>
</organism>
<keyword evidence="4 5" id="KW-0574">Periplasm</keyword>
<evidence type="ECO:0000256" key="1">
    <source>
        <dbReference type="ARBA" id="ARBA00004418"/>
    </source>
</evidence>
<comment type="caution">
    <text evidence="7">The sequence shown here is derived from an EMBL/GenBank/DDBJ whole genome shotgun (WGS) entry which is preliminary data.</text>
</comment>
<dbReference type="HAMAP" id="MF_00671">
    <property type="entry name" value="TolB"/>
    <property type="match status" value="1"/>
</dbReference>
<dbReference type="GO" id="GO:0051301">
    <property type="term" value="P:cell division"/>
    <property type="evidence" value="ECO:0007669"/>
    <property type="project" value="UniProtKB-UniRule"/>
</dbReference>
<evidence type="ECO:0000256" key="2">
    <source>
        <dbReference type="ARBA" id="ARBA00009820"/>
    </source>
</evidence>
<keyword evidence="3 5" id="KW-0732">Signal</keyword>
<proteinExistence type="inferred from homology"/>
<evidence type="ECO:0000313" key="7">
    <source>
        <dbReference type="EMBL" id="TCS74063.1"/>
    </source>
</evidence>
<dbReference type="PANTHER" id="PTHR36842">
    <property type="entry name" value="PROTEIN TOLB HOMOLOG"/>
    <property type="match status" value="1"/>
</dbReference>
<evidence type="ECO:0000256" key="3">
    <source>
        <dbReference type="ARBA" id="ARBA00022729"/>
    </source>
</evidence>
<dbReference type="GO" id="GO:0042597">
    <property type="term" value="C:periplasmic space"/>
    <property type="evidence" value="ECO:0007669"/>
    <property type="project" value="UniProtKB-SubCell"/>
</dbReference>
<comment type="subunit">
    <text evidence="5">The Tol-Pal system is composed of five core proteins: the inner membrane proteins TolA, TolQ and TolR, the periplasmic protein TolB and the outer membrane protein Pal. They form a network linking the inner and outer membranes and the peptidoglycan layer.</text>
</comment>
<evidence type="ECO:0000256" key="4">
    <source>
        <dbReference type="ARBA" id="ARBA00022764"/>
    </source>
</evidence>
<dbReference type="GO" id="GO:0017038">
    <property type="term" value="P:protein import"/>
    <property type="evidence" value="ECO:0007669"/>
    <property type="project" value="InterPro"/>
</dbReference>
<dbReference type="PANTHER" id="PTHR36842:SF1">
    <property type="entry name" value="PROTEIN TOLB"/>
    <property type="match status" value="1"/>
</dbReference>
<evidence type="ECO:0000313" key="8">
    <source>
        <dbReference type="Proteomes" id="UP000295135"/>
    </source>
</evidence>
<dbReference type="NCBIfam" id="TIGR02800">
    <property type="entry name" value="propeller_TolB"/>
    <property type="match status" value="1"/>
</dbReference>
<keyword evidence="5" id="KW-0132">Cell division</keyword>
<dbReference type="OrthoDB" id="9802240at2"/>
<feature type="signal peptide" evidence="5">
    <location>
        <begin position="1"/>
        <end position="24"/>
    </location>
</feature>
<feature type="domain" description="TolB N-terminal" evidence="6">
    <location>
        <begin position="27"/>
        <end position="127"/>
    </location>
</feature>
<gene>
    <name evidence="5" type="primary">tolB</name>
    <name evidence="7" type="ORF">EDC61_101288</name>
</gene>
<dbReference type="RefSeq" id="WP_126459170.1">
    <property type="nucleotide sequence ID" value="NZ_AP018721.1"/>
</dbReference>
<dbReference type="SUPFAM" id="SSF52964">
    <property type="entry name" value="TolB, N-terminal domain"/>
    <property type="match status" value="1"/>
</dbReference>
<dbReference type="Pfam" id="PF04052">
    <property type="entry name" value="TolB_N"/>
    <property type="match status" value="1"/>
</dbReference>
<dbReference type="AlphaFoldDB" id="A0A4R3JZ13"/>